<dbReference type="SMART" id="SM00388">
    <property type="entry name" value="HisKA"/>
    <property type="match status" value="1"/>
</dbReference>
<dbReference type="GO" id="GO:0006355">
    <property type="term" value="P:regulation of DNA-templated transcription"/>
    <property type="evidence" value="ECO:0007669"/>
    <property type="project" value="InterPro"/>
</dbReference>
<dbReference type="CDD" id="cd16922">
    <property type="entry name" value="HATPase_EvgS-ArcB-TorS-like"/>
    <property type="match status" value="1"/>
</dbReference>
<comment type="caution">
    <text evidence="12">The sequence shown here is derived from an EMBL/GenBank/DDBJ whole genome shotgun (WGS) entry which is preliminary data.</text>
</comment>
<dbReference type="SMART" id="SM00387">
    <property type="entry name" value="HATPase_c"/>
    <property type="match status" value="1"/>
</dbReference>
<dbReference type="Pfam" id="PF13188">
    <property type="entry name" value="PAS_8"/>
    <property type="match status" value="1"/>
</dbReference>
<evidence type="ECO:0000256" key="2">
    <source>
        <dbReference type="ARBA" id="ARBA00012438"/>
    </source>
</evidence>
<dbReference type="CDD" id="cd00130">
    <property type="entry name" value="PAS"/>
    <property type="match status" value="1"/>
</dbReference>
<dbReference type="InterPro" id="IPR005467">
    <property type="entry name" value="His_kinase_dom"/>
</dbReference>
<evidence type="ECO:0000256" key="6">
    <source>
        <dbReference type="ARBA" id="ARBA00022777"/>
    </source>
</evidence>
<gene>
    <name evidence="12" type="ORF">I6U48_20255</name>
</gene>
<organism evidence="12 13">
    <name type="scientific">Clostridium thailandense</name>
    <dbReference type="NCBI Taxonomy" id="2794346"/>
    <lineage>
        <taxon>Bacteria</taxon>
        <taxon>Bacillati</taxon>
        <taxon>Bacillota</taxon>
        <taxon>Clostridia</taxon>
        <taxon>Eubacteriales</taxon>
        <taxon>Clostridiaceae</taxon>
        <taxon>Clostridium</taxon>
    </lineage>
</organism>
<dbReference type="GO" id="GO:0005886">
    <property type="term" value="C:plasma membrane"/>
    <property type="evidence" value="ECO:0007669"/>
    <property type="project" value="TreeGrafter"/>
</dbReference>
<keyword evidence="6 12" id="KW-0418">Kinase</keyword>
<dbReference type="Pfam" id="PF02518">
    <property type="entry name" value="HATPase_c"/>
    <property type="match status" value="1"/>
</dbReference>
<keyword evidence="7" id="KW-0067">ATP-binding</keyword>
<dbReference type="Pfam" id="PF00989">
    <property type="entry name" value="PAS"/>
    <property type="match status" value="2"/>
</dbReference>
<keyword evidence="13" id="KW-1185">Reference proteome</keyword>
<dbReference type="InterPro" id="IPR003594">
    <property type="entry name" value="HATPase_dom"/>
</dbReference>
<keyword evidence="8" id="KW-0902">Two-component regulatory system</keyword>
<evidence type="ECO:0000256" key="4">
    <source>
        <dbReference type="ARBA" id="ARBA00022679"/>
    </source>
</evidence>
<comment type="catalytic activity">
    <reaction evidence="1">
        <text>ATP + protein L-histidine = ADP + protein N-phospho-L-histidine.</text>
        <dbReference type="EC" id="2.7.13.3"/>
    </reaction>
</comment>
<dbReference type="PANTHER" id="PTHR43047">
    <property type="entry name" value="TWO-COMPONENT HISTIDINE PROTEIN KINASE"/>
    <property type="match status" value="1"/>
</dbReference>
<dbReference type="Pfam" id="PF00512">
    <property type="entry name" value="HisKA"/>
    <property type="match status" value="1"/>
</dbReference>
<feature type="domain" description="PAS" evidence="10">
    <location>
        <begin position="22"/>
        <end position="73"/>
    </location>
</feature>
<dbReference type="PROSITE" id="PS50112">
    <property type="entry name" value="PAS"/>
    <property type="match status" value="3"/>
</dbReference>
<dbReference type="GO" id="GO:0000155">
    <property type="term" value="F:phosphorelay sensor kinase activity"/>
    <property type="evidence" value="ECO:0007669"/>
    <property type="project" value="InterPro"/>
</dbReference>
<evidence type="ECO:0000259" key="9">
    <source>
        <dbReference type="PROSITE" id="PS50109"/>
    </source>
</evidence>
<dbReference type="PROSITE" id="PS50113">
    <property type="entry name" value="PAC"/>
    <property type="match status" value="1"/>
</dbReference>
<dbReference type="InterPro" id="IPR013767">
    <property type="entry name" value="PAS_fold"/>
</dbReference>
<sequence>MLDSCHSSFTKNNNKNFYMNCNSDMFENIIESVPIGIVILDKNYKIILWNSIQESMTGIKNKDVIEKNFFDEFPSLFYSINDRLKNIFLSNETIFLNYFPFYTDSSYYKIKYFNIKINVLNKPDGFQGILFSVEDCTKLESIESNLHENKETLRAVFDSTIEGILVLDNHGNVINYNKRLKKIMGFSGDPIDKEELLDLILNGIEKPELTKDKINIILKAKKKFFNILELKNGKLIECLSNPLVKNNLIIGRIYSFRDITKQKSDEKLLKESENYYRKLIELLPVSIFLHSDDKIIFANKATVKLLGFSSTSELLGKNLFDFISPDFHEIAKNRAKLVQKYKQFAPLIEEKLVKKDGSIVTVQVVSGIFPYKGIMASLAVVQDISESKRAALLQEKIRENDRLLREAREFDKLKTEFFANISHELRTPLNVILSALQLLNPSSNIELTEEKSVIYLNTMKQNCFRLLRLVSNLIDITKMDSGYFEIHPSNHNIVRVVEDITMSVAEYIENKSISLIFDTDVEERFISCDPDKIERIMLNLISNSVKFTNPGGQIFVNIKDSKDKIKISVKDTGIGIPENKLSMIFERFRQVDKSLTRNHEGSGIGLSLVKSLVELHGGKISVESIYGKGTEFTIELPVVLTDDCITDVENISTPEDYVERINIEFSDIYS</sequence>
<evidence type="ECO:0000313" key="12">
    <source>
        <dbReference type="EMBL" id="MBV7275236.1"/>
    </source>
</evidence>
<proteinExistence type="predicted"/>
<feature type="domain" description="PAS" evidence="10">
    <location>
        <begin position="272"/>
        <end position="326"/>
    </location>
</feature>
<keyword evidence="3" id="KW-0597">Phosphoprotein</keyword>
<feature type="domain" description="PAC" evidence="11">
    <location>
        <begin position="346"/>
        <end position="396"/>
    </location>
</feature>
<dbReference type="InterPro" id="IPR003661">
    <property type="entry name" value="HisK_dim/P_dom"/>
</dbReference>
<dbReference type="PANTHER" id="PTHR43047:SF72">
    <property type="entry name" value="OSMOSENSING HISTIDINE PROTEIN KINASE SLN1"/>
    <property type="match status" value="1"/>
</dbReference>
<reference evidence="12" key="1">
    <citation type="submission" date="2020-12" db="EMBL/GenBank/DDBJ databases">
        <title>Clostridium thailandense sp. nov., a novel acetogenic bacterium isolated from peat land soil in Thailand.</title>
        <authorList>
            <person name="Chaikitkaew S."/>
            <person name="Birkeland N.K."/>
        </authorList>
    </citation>
    <scope>NUCLEOTIDE SEQUENCE</scope>
    <source>
        <strain evidence="12">PL3</strain>
    </source>
</reference>
<dbReference type="EMBL" id="JAEEGC010000117">
    <property type="protein sequence ID" value="MBV7275236.1"/>
    <property type="molecule type" value="Genomic_DNA"/>
</dbReference>
<dbReference type="Proteomes" id="UP000694308">
    <property type="component" value="Unassembled WGS sequence"/>
</dbReference>
<dbReference type="EC" id="2.7.13.3" evidence="2"/>
<dbReference type="FunFam" id="3.30.565.10:FF:000037">
    <property type="entry name" value="Hybrid sensor histidine kinase/response regulator"/>
    <property type="match status" value="1"/>
</dbReference>
<dbReference type="NCBIfam" id="TIGR00229">
    <property type="entry name" value="sensory_box"/>
    <property type="match status" value="3"/>
</dbReference>
<dbReference type="GO" id="GO:0005524">
    <property type="term" value="F:ATP binding"/>
    <property type="evidence" value="ECO:0007669"/>
    <property type="project" value="UniProtKB-KW"/>
</dbReference>
<evidence type="ECO:0000256" key="8">
    <source>
        <dbReference type="ARBA" id="ARBA00023012"/>
    </source>
</evidence>
<evidence type="ECO:0000256" key="5">
    <source>
        <dbReference type="ARBA" id="ARBA00022741"/>
    </source>
</evidence>
<evidence type="ECO:0000259" key="10">
    <source>
        <dbReference type="PROSITE" id="PS50112"/>
    </source>
</evidence>
<evidence type="ECO:0000256" key="7">
    <source>
        <dbReference type="ARBA" id="ARBA00022840"/>
    </source>
</evidence>
<protein>
    <recommendedName>
        <fullName evidence="2">histidine kinase</fullName>
        <ecNumber evidence="2">2.7.13.3</ecNumber>
    </recommendedName>
</protein>
<feature type="domain" description="Histidine kinase" evidence="9">
    <location>
        <begin position="420"/>
        <end position="640"/>
    </location>
</feature>
<dbReference type="RefSeq" id="WP_218322291.1">
    <property type="nucleotide sequence ID" value="NZ_JAEEGC010000117.1"/>
</dbReference>
<keyword evidence="5" id="KW-0547">Nucleotide-binding</keyword>
<dbReference type="SMART" id="SM00091">
    <property type="entry name" value="PAS"/>
    <property type="match status" value="3"/>
</dbReference>
<dbReference type="PROSITE" id="PS50109">
    <property type="entry name" value="HIS_KIN"/>
    <property type="match status" value="1"/>
</dbReference>
<dbReference type="AlphaFoldDB" id="A0A949U0L5"/>
<evidence type="ECO:0000313" key="13">
    <source>
        <dbReference type="Proteomes" id="UP000694308"/>
    </source>
</evidence>
<evidence type="ECO:0000256" key="1">
    <source>
        <dbReference type="ARBA" id="ARBA00000085"/>
    </source>
</evidence>
<dbReference type="GO" id="GO:0009927">
    <property type="term" value="F:histidine phosphotransfer kinase activity"/>
    <property type="evidence" value="ECO:0007669"/>
    <property type="project" value="TreeGrafter"/>
</dbReference>
<keyword evidence="4" id="KW-0808">Transferase</keyword>
<evidence type="ECO:0000256" key="3">
    <source>
        <dbReference type="ARBA" id="ARBA00022553"/>
    </source>
</evidence>
<feature type="domain" description="PAS" evidence="10">
    <location>
        <begin position="149"/>
        <end position="191"/>
    </location>
</feature>
<accession>A0A949U0L5</accession>
<name>A0A949U0L5_9CLOT</name>
<dbReference type="InterPro" id="IPR000700">
    <property type="entry name" value="PAS-assoc_C"/>
</dbReference>
<dbReference type="CDD" id="cd00082">
    <property type="entry name" value="HisKA"/>
    <property type="match status" value="1"/>
</dbReference>
<dbReference type="InterPro" id="IPR000014">
    <property type="entry name" value="PAS"/>
</dbReference>
<evidence type="ECO:0000259" key="11">
    <source>
        <dbReference type="PROSITE" id="PS50113"/>
    </source>
</evidence>